<dbReference type="PANTHER" id="PTHR12825">
    <property type="entry name" value="BNIP1-RELATED"/>
    <property type="match status" value="1"/>
</dbReference>
<dbReference type="AlphaFoldDB" id="A0AAD5UB07"/>
<dbReference type="EMBL" id="JADGJW010000024">
    <property type="protein sequence ID" value="KAJ3227002.1"/>
    <property type="molecule type" value="Genomic_DNA"/>
</dbReference>
<dbReference type="Proteomes" id="UP001211065">
    <property type="component" value="Unassembled WGS sequence"/>
</dbReference>
<evidence type="ECO:0000313" key="2">
    <source>
        <dbReference type="Proteomes" id="UP001211065"/>
    </source>
</evidence>
<dbReference type="GO" id="GO:0031201">
    <property type="term" value="C:SNARE complex"/>
    <property type="evidence" value="ECO:0007669"/>
    <property type="project" value="TreeGrafter"/>
</dbReference>
<gene>
    <name evidence="1" type="ORF">HK099_003625</name>
</gene>
<proteinExistence type="predicted"/>
<dbReference type="InterPro" id="IPR005606">
    <property type="entry name" value="Sec20"/>
</dbReference>
<name>A0AAD5UB07_9FUNG</name>
<evidence type="ECO:0000313" key="1">
    <source>
        <dbReference type="EMBL" id="KAJ3227002.1"/>
    </source>
</evidence>
<comment type="caution">
    <text evidence="1">The sequence shown here is derived from an EMBL/GenBank/DDBJ whole genome shotgun (WGS) entry which is preliminary data.</text>
</comment>
<keyword evidence="2" id="KW-1185">Reference proteome</keyword>
<dbReference type="GO" id="GO:0005484">
    <property type="term" value="F:SNAP receptor activity"/>
    <property type="evidence" value="ECO:0007669"/>
    <property type="project" value="InterPro"/>
</dbReference>
<protein>
    <submittedName>
        <fullName evidence="1">Uncharacterized protein</fullName>
    </submittedName>
</protein>
<accession>A0AAD5UB07</accession>
<sequence>MVELKELKELKSTEKSLEFLISEMELCDGPPVAFTRISTEIKENFKKFESLIYDLKLLANEQTRGSDSDFIYDNIFTAQTNLKRLQNLSRKVTLKSKINQEEKINLERKELLHGGKLKKRLNVKDDRALTDSSTELTETLRKAVDMMKAEVEKGNDSLEEISNIIFKKV</sequence>
<dbReference type="PANTHER" id="PTHR12825:SF0">
    <property type="entry name" value="VESICLE TRANSPORT PROTEIN SEC20"/>
    <property type="match status" value="1"/>
</dbReference>
<dbReference type="GO" id="GO:0005783">
    <property type="term" value="C:endoplasmic reticulum"/>
    <property type="evidence" value="ECO:0007669"/>
    <property type="project" value="TreeGrafter"/>
</dbReference>
<dbReference type="GO" id="GO:0006890">
    <property type="term" value="P:retrograde vesicle-mediated transport, Golgi to endoplasmic reticulum"/>
    <property type="evidence" value="ECO:0007669"/>
    <property type="project" value="InterPro"/>
</dbReference>
<organism evidence="1 2">
    <name type="scientific">Clydaea vesicula</name>
    <dbReference type="NCBI Taxonomy" id="447962"/>
    <lineage>
        <taxon>Eukaryota</taxon>
        <taxon>Fungi</taxon>
        <taxon>Fungi incertae sedis</taxon>
        <taxon>Chytridiomycota</taxon>
        <taxon>Chytridiomycota incertae sedis</taxon>
        <taxon>Chytridiomycetes</taxon>
        <taxon>Lobulomycetales</taxon>
        <taxon>Lobulomycetaceae</taxon>
        <taxon>Clydaea</taxon>
    </lineage>
</organism>
<reference evidence="1" key="1">
    <citation type="submission" date="2020-05" db="EMBL/GenBank/DDBJ databases">
        <title>Phylogenomic resolution of chytrid fungi.</title>
        <authorList>
            <person name="Stajich J.E."/>
            <person name="Amses K."/>
            <person name="Simmons R."/>
            <person name="Seto K."/>
            <person name="Myers J."/>
            <person name="Bonds A."/>
            <person name="Quandt C.A."/>
            <person name="Barry K."/>
            <person name="Liu P."/>
            <person name="Grigoriev I."/>
            <person name="Longcore J.E."/>
            <person name="James T.Y."/>
        </authorList>
    </citation>
    <scope>NUCLEOTIDE SEQUENCE</scope>
    <source>
        <strain evidence="1">JEL0476</strain>
    </source>
</reference>